<dbReference type="Proteomes" id="UP000199283">
    <property type="component" value="Unassembled WGS sequence"/>
</dbReference>
<dbReference type="AlphaFoldDB" id="A0A1H7JFP8"/>
<gene>
    <name evidence="1" type="ORF">SAMN04488526_1349</name>
</gene>
<protein>
    <submittedName>
        <fullName evidence="1">Uncharacterized protein</fullName>
    </submittedName>
</protein>
<name>A0A1H7JFP8_9RHOB</name>
<dbReference type="EMBL" id="FNZQ01000001">
    <property type="protein sequence ID" value="SEK73403.1"/>
    <property type="molecule type" value="Genomic_DNA"/>
</dbReference>
<sequence>MEPMSLSLMALSASSMAIRRATATPEITLEFPAHRIDAQPRASVLSALAAGLRKRKLFAPRQSDMLHALARFAASQGLRIDMQVSLAGLFETGDDDLSPVASALRQRRIDVVISDMEGMPLCGVELPAGRGPAHRDAVRRRAFAAAELPLLTLYDDSGWQACHAELMDVLGVDLDAADDDCPAEAALN</sequence>
<evidence type="ECO:0000313" key="1">
    <source>
        <dbReference type="EMBL" id="SEK73403.1"/>
    </source>
</evidence>
<accession>A0A1H7JFP8</accession>
<dbReference type="STRING" id="188906.SAMN04488526_1349"/>
<keyword evidence="2" id="KW-1185">Reference proteome</keyword>
<evidence type="ECO:0000313" key="2">
    <source>
        <dbReference type="Proteomes" id="UP000199283"/>
    </source>
</evidence>
<proteinExistence type="predicted"/>
<reference evidence="1 2" key="1">
    <citation type="submission" date="2016-10" db="EMBL/GenBank/DDBJ databases">
        <authorList>
            <person name="de Groot N.N."/>
        </authorList>
    </citation>
    <scope>NUCLEOTIDE SEQUENCE [LARGE SCALE GENOMIC DNA]</scope>
    <source>
        <strain evidence="1 2">DSM 14858</strain>
    </source>
</reference>
<organism evidence="1 2">
    <name type="scientific">Jannaschia helgolandensis</name>
    <dbReference type="NCBI Taxonomy" id="188906"/>
    <lineage>
        <taxon>Bacteria</taxon>
        <taxon>Pseudomonadati</taxon>
        <taxon>Pseudomonadota</taxon>
        <taxon>Alphaproteobacteria</taxon>
        <taxon>Rhodobacterales</taxon>
        <taxon>Roseobacteraceae</taxon>
        <taxon>Jannaschia</taxon>
    </lineage>
</organism>